<dbReference type="Gene3D" id="2.40.50.180">
    <property type="entry name" value="CheA-289, Domain 4"/>
    <property type="match status" value="1"/>
</dbReference>
<proteinExistence type="predicted"/>
<dbReference type="SUPFAM" id="SSF50341">
    <property type="entry name" value="CheW-like"/>
    <property type="match status" value="1"/>
</dbReference>
<feature type="domain" description="CheW-like" evidence="1">
    <location>
        <begin position="13"/>
        <end position="154"/>
    </location>
</feature>
<dbReference type="Gene3D" id="2.30.30.40">
    <property type="entry name" value="SH3 Domains"/>
    <property type="match status" value="1"/>
</dbReference>
<dbReference type="AlphaFoldDB" id="H1FXC6"/>
<sequence>MIKDTPKKKHTMANKYLTFFVEDELYGLSISKIKEIIAPIHITNIPKTPKFIKGIINLRGSIIPVIDIRLKFGMDEKESDVNTAIIIYEVDGISIGFIVDQVEDVILLDDDHIVDTPNFGNNIDTSFIEKVAEIDENVVVMLLDLQKIFEASELLDIKTIKLNEKQTKKVKS</sequence>
<comment type="caution">
    <text evidence="2">The sequence shown here is derived from an EMBL/GenBank/DDBJ whole genome shotgun (WGS) entry which is preliminary data.</text>
</comment>
<dbReference type="GO" id="GO:0006935">
    <property type="term" value="P:chemotaxis"/>
    <property type="evidence" value="ECO:0007669"/>
    <property type="project" value="InterPro"/>
</dbReference>
<reference evidence="2 3" key="1">
    <citation type="journal article" date="2012" name="Proc. Natl. Acad. Sci. U.S.A.">
        <title>Genome and physiology of a model Epsilonproteobacterium responsible for sulfide detoxification in marine oxygen depletion zones.</title>
        <authorList>
            <person name="Grote J."/>
            <person name="Schott T."/>
            <person name="Bruckner C.G."/>
            <person name="Glockner F.O."/>
            <person name="Jost G."/>
            <person name="Teeling H."/>
            <person name="Labrenz M."/>
            <person name="Jurgens K."/>
        </authorList>
    </citation>
    <scope>NUCLEOTIDE SEQUENCE [LARGE SCALE GENOMIC DNA]</scope>
    <source>
        <strain evidence="2 3">GD1</strain>
    </source>
</reference>
<dbReference type="Pfam" id="PF01584">
    <property type="entry name" value="CheW"/>
    <property type="match status" value="1"/>
</dbReference>
<dbReference type="eggNOG" id="COG0835">
    <property type="taxonomic scope" value="Bacteria"/>
</dbReference>
<accession>H1FXC6</accession>
<dbReference type="PANTHER" id="PTHR22617">
    <property type="entry name" value="CHEMOTAXIS SENSOR HISTIDINE KINASE-RELATED"/>
    <property type="match status" value="1"/>
</dbReference>
<dbReference type="GO" id="GO:0007165">
    <property type="term" value="P:signal transduction"/>
    <property type="evidence" value="ECO:0007669"/>
    <property type="project" value="InterPro"/>
</dbReference>
<keyword evidence="3" id="KW-1185">Reference proteome</keyword>
<evidence type="ECO:0000313" key="3">
    <source>
        <dbReference type="Proteomes" id="UP000006431"/>
    </source>
</evidence>
<dbReference type="SMART" id="SM00260">
    <property type="entry name" value="CheW"/>
    <property type="match status" value="1"/>
</dbReference>
<dbReference type="HOGENOM" id="CLU_048995_1_1_7"/>
<protein>
    <submittedName>
        <fullName evidence="2">CHEW-like protein</fullName>
    </submittedName>
</protein>
<dbReference type="PATRIC" id="fig|929558.5.peg.2090"/>
<dbReference type="InterPro" id="IPR036061">
    <property type="entry name" value="CheW-like_dom_sf"/>
</dbReference>
<dbReference type="Proteomes" id="UP000006431">
    <property type="component" value="Unassembled WGS sequence"/>
</dbReference>
<evidence type="ECO:0000259" key="1">
    <source>
        <dbReference type="PROSITE" id="PS50851"/>
    </source>
</evidence>
<organism evidence="2 3">
    <name type="scientific">Sulfurimonas gotlandica (strain DSM 19862 / JCM 16533 / GD1)</name>
    <dbReference type="NCBI Taxonomy" id="929558"/>
    <lineage>
        <taxon>Bacteria</taxon>
        <taxon>Pseudomonadati</taxon>
        <taxon>Campylobacterota</taxon>
        <taxon>Epsilonproteobacteria</taxon>
        <taxon>Campylobacterales</taxon>
        <taxon>Sulfurimonadaceae</taxon>
        <taxon>Sulfurimonas</taxon>
    </lineage>
</organism>
<dbReference type="RefSeq" id="WP_008341319.1">
    <property type="nucleotide sequence ID" value="NZ_AFRZ01000001.1"/>
</dbReference>
<evidence type="ECO:0000313" key="2">
    <source>
        <dbReference type="EMBL" id="EHP30622.1"/>
    </source>
</evidence>
<dbReference type="PANTHER" id="PTHR22617:SF23">
    <property type="entry name" value="CHEMOTAXIS PROTEIN CHEW"/>
    <property type="match status" value="1"/>
</dbReference>
<dbReference type="InterPro" id="IPR039315">
    <property type="entry name" value="CheW"/>
</dbReference>
<dbReference type="GO" id="GO:0005829">
    <property type="term" value="C:cytosol"/>
    <property type="evidence" value="ECO:0007669"/>
    <property type="project" value="TreeGrafter"/>
</dbReference>
<dbReference type="STRING" id="929558.SMGD1_2099"/>
<dbReference type="PROSITE" id="PS50851">
    <property type="entry name" value="CHEW"/>
    <property type="match status" value="1"/>
</dbReference>
<dbReference type="EMBL" id="AFRZ01000001">
    <property type="protein sequence ID" value="EHP30622.1"/>
    <property type="molecule type" value="Genomic_DNA"/>
</dbReference>
<dbReference type="InterPro" id="IPR002545">
    <property type="entry name" value="CheW-lke_dom"/>
</dbReference>
<gene>
    <name evidence="2" type="primary">cheW3</name>
    <name evidence="2" type="ORF">SMGD1_2099</name>
</gene>
<name>H1FXC6_SULGG</name>